<keyword evidence="2" id="KW-1133">Transmembrane helix</keyword>
<sequence length="670" mass="76540">MRSSIAFVVSFCLLGRVSGQVNSFDQCKIHVERILNGTETHGPINNETIEEYGYIYHGPVAGINPDFPRPKLLTITREGCQALCGLNDPDYYWVTDISLTLSIVSNWVIPIIALLAVLPYESSDGSESKTTRLKETWAKILRISGHLLNWLGSPQTALTAVFFNIEQMRMCLVAAKQPETDAEEQYTTRRELKRDAYYVLCCIGQYQLPEDTDCFLDGLLYSLFRPLCKPVGEEHDTDERRRTAEAWTTELLRAMARQMRASRRRGVWPTFASIILFFVAYGVSVALAFSNDMGDRTTTHSLAYGILISWLPLLVLFAILDRNPNSAERTRTLIFRWMWNGRAVKAWENDLTMQTPNWWSPAKRKKPQAKSERHQNPKSFPDRRQTAQKYPQAILDEVHGQETSLACSQQTRSPPTNWDCIPGRFIGQGREIGYNGLTYEIVSAVRDKSGENLWRLINNRNMTRTEFKFLFPPHEHRPPASWWFLSVISLLLVLFEIGMAVMMSSTVPTVGVGCRSGLYIIYALLTTGTWVLHLFPWFRRQGFWAKVFGYGLCLLATLCLTFTTFASFSGVLKNCICRAGFSGYLDFEEAEFYRKKEHFDVTKWWWIAAILGAFPVIMLFMIAVVLIMLLQPLWQDDAECEWIDNGAAGENSRSGGRQEDIQGADMKWLD</sequence>
<name>A0AAN6QM12_9PEZI</name>
<feature type="transmembrane region" description="Helical" evidence="2">
    <location>
        <begin position="301"/>
        <end position="320"/>
    </location>
</feature>
<feature type="region of interest" description="Disordered" evidence="1">
    <location>
        <begin position="650"/>
        <end position="670"/>
    </location>
</feature>
<feature type="compositionally biased region" description="Basic and acidic residues" evidence="1">
    <location>
        <begin position="369"/>
        <end position="385"/>
    </location>
</feature>
<keyword evidence="2" id="KW-0812">Transmembrane</keyword>
<comment type="caution">
    <text evidence="4">The sequence shown here is derived from an EMBL/GenBank/DDBJ whole genome shotgun (WGS) entry which is preliminary data.</text>
</comment>
<dbReference type="GeneID" id="89936113"/>
<feature type="transmembrane region" description="Helical" evidence="2">
    <location>
        <begin position="604"/>
        <end position="630"/>
    </location>
</feature>
<evidence type="ECO:0000256" key="1">
    <source>
        <dbReference type="SAM" id="MobiDB-lite"/>
    </source>
</evidence>
<evidence type="ECO:0000256" key="3">
    <source>
        <dbReference type="SAM" id="SignalP"/>
    </source>
</evidence>
<protein>
    <submittedName>
        <fullName evidence="4">Uncharacterized protein</fullName>
    </submittedName>
</protein>
<keyword evidence="2" id="KW-0472">Membrane</keyword>
<accession>A0AAN6QM12</accession>
<organism evidence="4 5">
    <name type="scientific">Canariomyces notabilis</name>
    <dbReference type="NCBI Taxonomy" id="2074819"/>
    <lineage>
        <taxon>Eukaryota</taxon>
        <taxon>Fungi</taxon>
        <taxon>Dikarya</taxon>
        <taxon>Ascomycota</taxon>
        <taxon>Pezizomycotina</taxon>
        <taxon>Sordariomycetes</taxon>
        <taxon>Sordariomycetidae</taxon>
        <taxon>Sordariales</taxon>
        <taxon>Chaetomiaceae</taxon>
        <taxon>Canariomyces</taxon>
    </lineage>
</organism>
<dbReference type="AlphaFoldDB" id="A0AAN6QM12"/>
<proteinExistence type="predicted"/>
<evidence type="ECO:0000313" key="5">
    <source>
        <dbReference type="Proteomes" id="UP001302812"/>
    </source>
</evidence>
<dbReference type="RefSeq" id="XP_064667705.1">
    <property type="nucleotide sequence ID" value="XM_064811988.1"/>
</dbReference>
<reference evidence="4" key="1">
    <citation type="journal article" date="2023" name="Mol. Phylogenet. Evol.">
        <title>Genome-scale phylogeny and comparative genomics of the fungal order Sordariales.</title>
        <authorList>
            <person name="Hensen N."/>
            <person name="Bonometti L."/>
            <person name="Westerberg I."/>
            <person name="Brannstrom I.O."/>
            <person name="Guillou S."/>
            <person name="Cros-Aarteil S."/>
            <person name="Calhoun S."/>
            <person name="Haridas S."/>
            <person name="Kuo A."/>
            <person name="Mondo S."/>
            <person name="Pangilinan J."/>
            <person name="Riley R."/>
            <person name="LaButti K."/>
            <person name="Andreopoulos B."/>
            <person name="Lipzen A."/>
            <person name="Chen C."/>
            <person name="Yan M."/>
            <person name="Daum C."/>
            <person name="Ng V."/>
            <person name="Clum A."/>
            <person name="Steindorff A."/>
            <person name="Ohm R.A."/>
            <person name="Martin F."/>
            <person name="Silar P."/>
            <person name="Natvig D.O."/>
            <person name="Lalanne C."/>
            <person name="Gautier V."/>
            <person name="Ament-Velasquez S.L."/>
            <person name="Kruys A."/>
            <person name="Hutchinson M.I."/>
            <person name="Powell A.J."/>
            <person name="Barry K."/>
            <person name="Miller A.N."/>
            <person name="Grigoriev I.V."/>
            <person name="Debuchy R."/>
            <person name="Gladieux P."/>
            <person name="Hiltunen Thoren M."/>
            <person name="Johannesson H."/>
        </authorList>
    </citation>
    <scope>NUCLEOTIDE SEQUENCE</scope>
    <source>
        <strain evidence="4">CBS 508.74</strain>
    </source>
</reference>
<gene>
    <name evidence="4" type="ORF">N656DRAFT_714595</name>
</gene>
<feature type="chain" id="PRO_5042981451" evidence="3">
    <location>
        <begin position="20"/>
        <end position="670"/>
    </location>
</feature>
<keyword evidence="5" id="KW-1185">Reference proteome</keyword>
<feature type="signal peptide" evidence="3">
    <location>
        <begin position="1"/>
        <end position="19"/>
    </location>
</feature>
<feature type="transmembrane region" description="Helical" evidence="2">
    <location>
        <begin position="516"/>
        <end position="535"/>
    </location>
</feature>
<dbReference type="Proteomes" id="UP001302812">
    <property type="component" value="Unassembled WGS sequence"/>
</dbReference>
<feature type="transmembrane region" description="Helical" evidence="2">
    <location>
        <begin position="547"/>
        <end position="568"/>
    </location>
</feature>
<evidence type="ECO:0000256" key="2">
    <source>
        <dbReference type="SAM" id="Phobius"/>
    </source>
</evidence>
<evidence type="ECO:0000313" key="4">
    <source>
        <dbReference type="EMBL" id="KAK4110135.1"/>
    </source>
</evidence>
<feature type="region of interest" description="Disordered" evidence="1">
    <location>
        <begin position="357"/>
        <end position="386"/>
    </location>
</feature>
<feature type="transmembrane region" description="Helical" evidence="2">
    <location>
        <begin position="482"/>
        <end position="504"/>
    </location>
</feature>
<feature type="transmembrane region" description="Helical" evidence="2">
    <location>
        <begin position="267"/>
        <end position="289"/>
    </location>
</feature>
<reference evidence="4" key="2">
    <citation type="submission" date="2023-05" db="EMBL/GenBank/DDBJ databases">
        <authorList>
            <consortium name="Lawrence Berkeley National Laboratory"/>
            <person name="Steindorff A."/>
            <person name="Hensen N."/>
            <person name="Bonometti L."/>
            <person name="Westerberg I."/>
            <person name="Brannstrom I.O."/>
            <person name="Guillou S."/>
            <person name="Cros-Aarteil S."/>
            <person name="Calhoun S."/>
            <person name="Haridas S."/>
            <person name="Kuo A."/>
            <person name="Mondo S."/>
            <person name="Pangilinan J."/>
            <person name="Riley R."/>
            <person name="Labutti K."/>
            <person name="Andreopoulos B."/>
            <person name="Lipzen A."/>
            <person name="Chen C."/>
            <person name="Yanf M."/>
            <person name="Daum C."/>
            <person name="Ng V."/>
            <person name="Clum A."/>
            <person name="Ohm R."/>
            <person name="Martin F."/>
            <person name="Silar P."/>
            <person name="Natvig D."/>
            <person name="Lalanne C."/>
            <person name="Gautier V."/>
            <person name="Ament-Velasquez S.L."/>
            <person name="Kruys A."/>
            <person name="Hutchinson M.I."/>
            <person name="Powell A.J."/>
            <person name="Barry K."/>
            <person name="Miller A.N."/>
            <person name="Grigoriev I.V."/>
            <person name="Debuchy R."/>
            <person name="Gladieux P."/>
            <person name="Thoren M.H."/>
            <person name="Johannesson H."/>
        </authorList>
    </citation>
    <scope>NUCLEOTIDE SEQUENCE</scope>
    <source>
        <strain evidence="4">CBS 508.74</strain>
    </source>
</reference>
<dbReference type="EMBL" id="MU853352">
    <property type="protein sequence ID" value="KAK4110135.1"/>
    <property type="molecule type" value="Genomic_DNA"/>
</dbReference>
<keyword evidence="3" id="KW-0732">Signal</keyword>